<evidence type="ECO:0000313" key="7">
    <source>
        <dbReference type="EMBL" id="SVB89598.1"/>
    </source>
</evidence>
<feature type="domain" description="RNA polymerase sigma-70" evidence="5">
    <location>
        <begin position="186"/>
        <end position="199"/>
    </location>
</feature>
<dbReference type="InterPro" id="IPR014284">
    <property type="entry name" value="RNA_pol_sigma-70_dom"/>
</dbReference>
<dbReference type="Gene3D" id="1.10.220.120">
    <property type="entry name" value="Sigma-70 factor, region 1.1"/>
    <property type="match status" value="1"/>
</dbReference>
<keyword evidence="3" id="KW-0238">DNA-binding</keyword>
<organism evidence="7">
    <name type="scientific">marine metagenome</name>
    <dbReference type="NCBI Taxonomy" id="408172"/>
    <lineage>
        <taxon>unclassified sequences</taxon>
        <taxon>metagenomes</taxon>
        <taxon>ecological metagenomes</taxon>
    </lineage>
</organism>
<protein>
    <recommendedName>
        <fullName evidence="5 6">RNA polymerase sigma-70 domain-containing protein</fullName>
    </recommendedName>
</protein>
<dbReference type="Pfam" id="PF04539">
    <property type="entry name" value="Sigma70_r3"/>
    <property type="match status" value="1"/>
</dbReference>
<dbReference type="SUPFAM" id="SSF88659">
    <property type="entry name" value="Sigma3 and sigma4 domains of RNA polymerase sigma factors"/>
    <property type="match status" value="2"/>
</dbReference>
<keyword evidence="2" id="KW-0731">Sigma factor</keyword>
<evidence type="ECO:0000256" key="3">
    <source>
        <dbReference type="ARBA" id="ARBA00023125"/>
    </source>
</evidence>
<reference evidence="7" key="1">
    <citation type="submission" date="2018-05" db="EMBL/GenBank/DDBJ databases">
        <authorList>
            <person name="Lanie J.A."/>
            <person name="Ng W.-L."/>
            <person name="Kazmierczak K.M."/>
            <person name="Andrzejewski T.M."/>
            <person name="Davidsen T.M."/>
            <person name="Wayne K.J."/>
            <person name="Tettelin H."/>
            <person name="Glass J.I."/>
            <person name="Rusch D."/>
            <person name="Podicherti R."/>
            <person name="Tsui H.-C.T."/>
            <person name="Winkler M.E."/>
        </authorList>
    </citation>
    <scope>NUCLEOTIDE SEQUENCE</scope>
</reference>
<dbReference type="Gene3D" id="1.10.10.10">
    <property type="entry name" value="Winged helix-like DNA-binding domain superfamily/Winged helix DNA-binding domain"/>
    <property type="match status" value="2"/>
</dbReference>
<dbReference type="FunFam" id="1.10.601.10:FF:000001">
    <property type="entry name" value="RNA polymerase sigma factor SigA"/>
    <property type="match status" value="1"/>
</dbReference>
<dbReference type="NCBIfam" id="TIGR02937">
    <property type="entry name" value="sigma70-ECF"/>
    <property type="match status" value="1"/>
</dbReference>
<dbReference type="InterPro" id="IPR042189">
    <property type="entry name" value="RNA_pol_sigma_70_r1_1_sf"/>
</dbReference>
<dbReference type="EMBL" id="UINC01062718">
    <property type="protein sequence ID" value="SVB89598.1"/>
    <property type="molecule type" value="Genomic_DNA"/>
</dbReference>
<keyword evidence="1" id="KW-0805">Transcription regulation</keyword>
<dbReference type="Pfam" id="PF00140">
    <property type="entry name" value="Sigma70_r1_2"/>
    <property type="match status" value="1"/>
</dbReference>
<dbReference type="GO" id="GO:0016987">
    <property type="term" value="F:sigma factor activity"/>
    <property type="evidence" value="ECO:0007669"/>
    <property type="project" value="UniProtKB-KW"/>
</dbReference>
<dbReference type="Pfam" id="PF04545">
    <property type="entry name" value="Sigma70_r4"/>
    <property type="match status" value="1"/>
</dbReference>
<dbReference type="InterPro" id="IPR007127">
    <property type="entry name" value="RNA_pol_sigma_70_r1_1"/>
</dbReference>
<sequence>MIETVIDESADILTELVERANEFGYLTTDDIVQLFPQAEESSTLLEELFTFLHDAGVDIHINDGDEGVDSTEHDDSKGNLFKSAQAMFDLSHISVDDSVGLYLKEMASVPLLTTDEEVDLAKRYERGKKASHKITDDDDLPVDTREELQYSVEDGHLARAHLIKANTRLVVSVAKKYVGQGVPFLDLIQEGNLGLMKAVEKFDYRRGFRFSTYATWWIRQTITRAVADQSRTIRVPVHMNDRIRTLYKTAYKLEQKNGRQPSPEELAVHLDLDPEYVRWMFKVSWQPMSLEQPSGEDGETELGQFIEDDRLPAPGESAQENLLQEKVEEVLSTLSPREACILRMRFGLPNGHAHTLEQVGRKFGLTRERIRQIEGKALRRLRHPRRARMLKEYSD</sequence>
<feature type="domain" description="RNA polymerase sigma-70" evidence="6">
    <location>
        <begin position="355"/>
        <end position="381"/>
    </location>
</feature>
<evidence type="ECO:0000256" key="2">
    <source>
        <dbReference type="ARBA" id="ARBA00023082"/>
    </source>
</evidence>
<gene>
    <name evidence="7" type="ORF">METZ01_LOCUS242452</name>
</gene>
<dbReference type="Pfam" id="PF03979">
    <property type="entry name" value="Sigma70_r1_1"/>
    <property type="match status" value="1"/>
</dbReference>
<dbReference type="InterPro" id="IPR013325">
    <property type="entry name" value="RNA_pol_sigma_r2"/>
</dbReference>
<dbReference type="PANTHER" id="PTHR30603:SF47">
    <property type="entry name" value="RNA POLYMERASE SIGMA FACTOR SIGD, CHLOROPLASTIC"/>
    <property type="match status" value="1"/>
</dbReference>
<dbReference type="InterPro" id="IPR007624">
    <property type="entry name" value="RNA_pol_sigma70_r3"/>
</dbReference>
<dbReference type="InterPro" id="IPR050239">
    <property type="entry name" value="Sigma-70_RNA_pol_init_factors"/>
</dbReference>
<keyword evidence="4" id="KW-0804">Transcription</keyword>
<name>A0A382HQK8_9ZZZZ</name>
<dbReference type="PRINTS" id="PR00046">
    <property type="entry name" value="SIGMA70FCT"/>
</dbReference>
<proteinExistence type="predicted"/>
<dbReference type="GO" id="GO:0006352">
    <property type="term" value="P:DNA-templated transcription initiation"/>
    <property type="evidence" value="ECO:0007669"/>
    <property type="project" value="InterPro"/>
</dbReference>
<dbReference type="InterPro" id="IPR000943">
    <property type="entry name" value="RNA_pol_sigma70"/>
</dbReference>
<dbReference type="CDD" id="cd06171">
    <property type="entry name" value="Sigma70_r4"/>
    <property type="match status" value="1"/>
</dbReference>
<dbReference type="InterPro" id="IPR013324">
    <property type="entry name" value="RNA_pol_sigma_r3/r4-like"/>
</dbReference>
<dbReference type="PROSITE" id="PS00715">
    <property type="entry name" value="SIGMA70_1"/>
    <property type="match status" value="1"/>
</dbReference>
<accession>A0A382HQK8</accession>
<dbReference type="PANTHER" id="PTHR30603">
    <property type="entry name" value="RNA POLYMERASE SIGMA FACTOR RPO"/>
    <property type="match status" value="1"/>
</dbReference>
<dbReference type="AlphaFoldDB" id="A0A382HQK8"/>
<dbReference type="GO" id="GO:0003677">
    <property type="term" value="F:DNA binding"/>
    <property type="evidence" value="ECO:0007669"/>
    <property type="project" value="UniProtKB-KW"/>
</dbReference>
<dbReference type="InterPro" id="IPR009042">
    <property type="entry name" value="RNA_pol_sigma70_r1_2"/>
</dbReference>
<evidence type="ECO:0000259" key="5">
    <source>
        <dbReference type="PROSITE" id="PS00715"/>
    </source>
</evidence>
<dbReference type="InterPro" id="IPR007630">
    <property type="entry name" value="RNA_pol_sigma70_r4"/>
</dbReference>
<dbReference type="Pfam" id="PF04542">
    <property type="entry name" value="Sigma70_r2"/>
    <property type="match status" value="1"/>
</dbReference>
<evidence type="ECO:0000256" key="1">
    <source>
        <dbReference type="ARBA" id="ARBA00023015"/>
    </source>
</evidence>
<dbReference type="InterPro" id="IPR007627">
    <property type="entry name" value="RNA_pol_sigma70_r2"/>
</dbReference>
<evidence type="ECO:0000259" key="6">
    <source>
        <dbReference type="PROSITE" id="PS00716"/>
    </source>
</evidence>
<dbReference type="InterPro" id="IPR036388">
    <property type="entry name" value="WH-like_DNA-bd_sf"/>
</dbReference>
<dbReference type="SUPFAM" id="SSF88946">
    <property type="entry name" value="Sigma2 domain of RNA polymerase sigma factors"/>
    <property type="match status" value="1"/>
</dbReference>
<dbReference type="PROSITE" id="PS00716">
    <property type="entry name" value="SIGMA70_2"/>
    <property type="match status" value="1"/>
</dbReference>
<evidence type="ECO:0000256" key="4">
    <source>
        <dbReference type="ARBA" id="ARBA00023163"/>
    </source>
</evidence>
<dbReference type="Gene3D" id="1.10.601.10">
    <property type="entry name" value="RNA Polymerase Primary Sigma Factor"/>
    <property type="match status" value="2"/>
</dbReference>